<organism evidence="7 8">
    <name type="scientific">Rubrobacter xylanophilus (strain DSM 9941 / JCM 11954 / NBRC 16129 / PRD-1)</name>
    <dbReference type="NCBI Taxonomy" id="266117"/>
    <lineage>
        <taxon>Bacteria</taxon>
        <taxon>Bacillati</taxon>
        <taxon>Actinomycetota</taxon>
        <taxon>Rubrobacteria</taxon>
        <taxon>Rubrobacterales</taxon>
        <taxon>Rubrobacteraceae</taxon>
        <taxon>Rubrobacter</taxon>
    </lineage>
</organism>
<dbReference type="AlphaFoldDB" id="Q1AYK5"/>
<dbReference type="RefSeq" id="WP_011563541.1">
    <property type="nucleotide sequence ID" value="NC_008148.1"/>
</dbReference>
<feature type="transmembrane region" description="Helical" evidence="6">
    <location>
        <begin position="275"/>
        <end position="295"/>
    </location>
</feature>
<feature type="transmembrane region" description="Helical" evidence="6">
    <location>
        <begin position="97"/>
        <end position="121"/>
    </location>
</feature>
<keyword evidence="4 6" id="KW-1133">Transmembrane helix</keyword>
<evidence type="ECO:0000313" key="7">
    <source>
        <dbReference type="EMBL" id="ABG03523.1"/>
    </source>
</evidence>
<dbReference type="GO" id="GO:0022857">
    <property type="term" value="F:transmembrane transporter activity"/>
    <property type="evidence" value="ECO:0007669"/>
    <property type="project" value="InterPro"/>
</dbReference>
<dbReference type="PhylomeDB" id="Q1AYK5"/>
<feature type="transmembrane region" description="Helical" evidence="6">
    <location>
        <begin position="55"/>
        <end position="77"/>
    </location>
</feature>
<dbReference type="OrthoDB" id="6844941at2"/>
<evidence type="ECO:0000256" key="5">
    <source>
        <dbReference type="ARBA" id="ARBA00023136"/>
    </source>
</evidence>
<proteinExistence type="predicted"/>
<keyword evidence="5 6" id="KW-0472">Membrane</keyword>
<comment type="subcellular location">
    <subcellularLocation>
        <location evidence="1">Cell membrane</location>
        <topology evidence="1">Multi-pass membrane protein</topology>
    </subcellularLocation>
</comment>
<dbReference type="Pfam" id="PF02653">
    <property type="entry name" value="BPD_transp_2"/>
    <property type="match status" value="1"/>
</dbReference>
<protein>
    <submittedName>
        <fullName evidence="7">Inner-membrane translocator</fullName>
    </submittedName>
</protein>
<feature type="transmembrane region" description="Helical" evidence="6">
    <location>
        <begin position="307"/>
        <end position="324"/>
    </location>
</feature>
<feature type="transmembrane region" description="Helical" evidence="6">
    <location>
        <begin position="172"/>
        <end position="192"/>
    </location>
</feature>
<keyword evidence="8" id="KW-1185">Reference proteome</keyword>
<feature type="transmembrane region" description="Helical" evidence="6">
    <location>
        <begin position="250"/>
        <end position="268"/>
    </location>
</feature>
<evidence type="ECO:0000256" key="1">
    <source>
        <dbReference type="ARBA" id="ARBA00004651"/>
    </source>
</evidence>
<dbReference type="STRING" id="266117.Rxyl_0549"/>
<dbReference type="HOGENOM" id="CLU_028880_2_2_11"/>
<name>Q1AYK5_RUBXD</name>
<dbReference type="InterPro" id="IPR001851">
    <property type="entry name" value="ABC_transp_permease"/>
</dbReference>
<keyword evidence="3 6" id="KW-0812">Transmembrane</keyword>
<evidence type="ECO:0000256" key="6">
    <source>
        <dbReference type="SAM" id="Phobius"/>
    </source>
</evidence>
<keyword evidence="2" id="KW-1003">Cell membrane</keyword>
<dbReference type="KEGG" id="rxy:Rxyl_0549"/>
<feature type="transmembrane region" description="Helical" evidence="6">
    <location>
        <begin position="128"/>
        <end position="152"/>
    </location>
</feature>
<sequence>MAGQSATGGREGLLPRLSGALLERREAGIFAVAVALVVYFQAANAAFLTQGNLRALAQFAATTAIIAVGLVMVMILGEIDLSVGQAYGFAPIVMYLAYERLLLVLPLAIAVALAATAVVGFANGALRVYFGVPSFVATLGTFFLLGGLNVILTGGFPRPAPEESALKQALGAYPYAGILWATGIMIIMHAVLNHTRWGIHTFATGGNFTGAREAGIRVDRIRIGNFMLCSVLGGFAGIIEAMRIDSIDPLVGGAEIMFYAIAAAVIGGTPLAGGVGTVIGAFIGTLVISILRNGFTLQGVNANEFNIILGVAVLIVMALNIYVGRLRRGRRAPT</sequence>
<dbReference type="Proteomes" id="UP000006637">
    <property type="component" value="Chromosome"/>
</dbReference>
<dbReference type="eggNOG" id="COG1172">
    <property type="taxonomic scope" value="Bacteria"/>
</dbReference>
<dbReference type="CDD" id="cd06579">
    <property type="entry name" value="TM_PBP1_transp_AraH_like"/>
    <property type="match status" value="1"/>
</dbReference>
<feature type="transmembrane region" description="Helical" evidence="6">
    <location>
        <begin position="27"/>
        <end position="48"/>
    </location>
</feature>
<dbReference type="GO" id="GO:0005886">
    <property type="term" value="C:plasma membrane"/>
    <property type="evidence" value="ECO:0007669"/>
    <property type="project" value="UniProtKB-SubCell"/>
</dbReference>
<evidence type="ECO:0000256" key="4">
    <source>
        <dbReference type="ARBA" id="ARBA00022989"/>
    </source>
</evidence>
<evidence type="ECO:0000313" key="8">
    <source>
        <dbReference type="Proteomes" id="UP000006637"/>
    </source>
</evidence>
<dbReference type="EMBL" id="CP000386">
    <property type="protein sequence ID" value="ABG03523.1"/>
    <property type="molecule type" value="Genomic_DNA"/>
</dbReference>
<evidence type="ECO:0000256" key="2">
    <source>
        <dbReference type="ARBA" id="ARBA00022475"/>
    </source>
</evidence>
<feature type="transmembrane region" description="Helical" evidence="6">
    <location>
        <begin position="226"/>
        <end position="244"/>
    </location>
</feature>
<evidence type="ECO:0000256" key="3">
    <source>
        <dbReference type="ARBA" id="ARBA00022692"/>
    </source>
</evidence>
<dbReference type="PANTHER" id="PTHR32196">
    <property type="entry name" value="ABC TRANSPORTER PERMEASE PROTEIN YPHD-RELATED-RELATED"/>
    <property type="match status" value="1"/>
</dbReference>
<reference evidence="7 8" key="1">
    <citation type="submission" date="2006-06" db="EMBL/GenBank/DDBJ databases">
        <title>Complete sequence of Rubrobacter xylanophilus DSM 9941.</title>
        <authorList>
            <consortium name="US DOE Joint Genome Institute"/>
            <person name="Copeland A."/>
            <person name="Lucas S."/>
            <person name="Lapidus A."/>
            <person name="Barry K."/>
            <person name="Detter J.C."/>
            <person name="Glavina del Rio T."/>
            <person name="Hammon N."/>
            <person name="Israni S."/>
            <person name="Dalin E."/>
            <person name="Tice H."/>
            <person name="Pitluck S."/>
            <person name="Munk A.C."/>
            <person name="Brettin T."/>
            <person name="Bruce D."/>
            <person name="Han C."/>
            <person name="Tapia R."/>
            <person name="Gilna P."/>
            <person name="Schmutz J."/>
            <person name="Larimer F."/>
            <person name="Land M."/>
            <person name="Hauser L."/>
            <person name="Kyrpides N."/>
            <person name="Lykidis A."/>
            <person name="da Costa M.S."/>
            <person name="Rainey F.A."/>
            <person name="Empadinhas N."/>
            <person name="Jolivet E."/>
            <person name="Battista J.R."/>
            <person name="Richardson P."/>
        </authorList>
    </citation>
    <scope>NUCLEOTIDE SEQUENCE [LARGE SCALE GENOMIC DNA]</scope>
    <source>
        <strain evidence="8">DSM 9941 / NBRC 16129 / PRD-1</strain>
    </source>
</reference>
<gene>
    <name evidence="7" type="ordered locus">Rxyl_0549</name>
</gene>
<accession>Q1AYK5</accession>